<feature type="compositionally biased region" description="Basic residues" evidence="1">
    <location>
        <begin position="23"/>
        <end position="35"/>
    </location>
</feature>
<dbReference type="AlphaFoldDB" id="A0A1U7YMB6"/>
<evidence type="ECO:0000256" key="1">
    <source>
        <dbReference type="SAM" id="MobiDB-lite"/>
    </source>
</evidence>
<sequence>MVRMRATGRGGLPPIPPAEATRGRKHSRGHGKGRAARATPIDPAVAPAQDQAPAAPVQMVRMRATGRGGLPPIPPAEATRGRRHSRGHGRGRAARATPIDPAAAPAQDQAPAAPVQ</sequence>
<gene>
    <name evidence="3" type="primary">LOC104249521</name>
</gene>
<proteinExistence type="predicted"/>
<keyword evidence="2" id="KW-1185">Reference proteome</keyword>
<evidence type="ECO:0000313" key="2">
    <source>
        <dbReference type="Proteomes" id="UP000189701"/>
    </source>
</evidence>
<feature type="compositionally biased region" description="Low complexity" evidence="1">
    <location>
        <begin position="94"/>
        <end position="116"/>
    </location>
</feature>
<feature type="compositionally biased region" description="Basic residues" evidence="1">
    <location>
        <begin position="81"/>
        <end position="93"/>
    </location>
</feature>
<feature type="compositionally biased region" description="Low complexity" evidence="1">
    <location>
        <begin position="42"/>
        <end position="58"/>
    </location>
</feature>
<protein>
    <submittedName>
        <fullName evidence="3">Uncharacterized protein LOC104249521</fullName>
    </submittedName>
</protein>
<dbReference type="Proteomes" id="UP000189701">
    <property type="component" value="Unplaced"/>
</dbReference>
<feature type="non-terminal residue" evidence="3">
    <location>
        <position position="116"/>
    </location>
</feature>
<dbReference type="RefSeq" id="XP_009804258.1">
    <property type="nucleotide sequence ID" value="XM_009805956.1"/>
</dbReference>
<reference evidence="2" key="1">
    <citation type="journal article" date="2013" name="Genome Biol.">
        <title>Reference genomes and transcriptomes of Nicotiana sylvestris and Nicotiana tomentosiformis.</title>
        <authorList>
            <person name="Sierro N."/>
            <person name="Battey J.N."/>
            <person name="Ouadi S."/>
            <person name="Bovet L."/>
            <person name="Goepfert S."/>
            <person name="Bakaher N."/>
            <person name="Peitsch M.C."/>
            <person name="Ivanov N.V."/>
        </authorList>
    </citation>
    <scope>NUCLEOTIDE SEQUENCE [LARGE SCALE GENOMIC DNA]</scope>
</reference>
<feature type="region of interest" description="Disordered" evidence="1">
    <location>
        <begin position="1"/>
        <end position="116"/>
    </location>
</feature>
<evidence type="ECO:0000313" key="3">
    <source>
        <dbReference type="RefSeq" id="XP_009804258.1"/>
    </source>
</evidence>
<name>A0A1U7YMB6_NICSY</name>
<accession>A0A1U7YMB6</accession>
<organism evidence="2 3">
    <name type="scientific">Nicotiana sylvestris</name>
    <name type="common">Wood tobacco</name>
    <name type="synonym">South American tobacco</name>
    <dbReference type="NCBI Taxonomy" id="4096"/>
    <lineage>
        <taxon>Eukaryota</taxon>
        <taxon>Viridiplantae</taxon>
        <taxon>Streptophyta</taxon>
        <taxon>Embryophyta</taxon>
        <taxon>Tracheophyta</taxon>
        <taxon>Spermatophyta</taxon>
        <taxon>Magnoliopsida</taxon>
        <taxon>eudicotyledons</taxon>
        <taxon>Gunneridae</taxon>
        <taxon>Pentapetalae</taxon>
        <taxon>asterids</taxon>
        <taxon>lamiids</taxon>
        <taxon>Solanales</taxon>
        <taxon>Solanaceae</taxon>
        <taxon>Nicotianoideae</taxon>
        <taxon>Nicotianeae</taxon>
        <taxon>Nicotiana</taxon>
    </lineage>
</organism>
<reference evidence="3" key="2">
    <citation type="submission" date="2025-08" db="UniProtKB">
        <authorList>
            <consortium name="RefSeq"/>
        </authorList>
    </citation>
    <scope>IDENTIFICATION</scope>
    <source>
        <tissue evidence="3">Leaf</tissue>
    </source>
</reference>